<dbReference type="STRING" id="706587.Desti_1497"/>
<protein>
    <recommendedName>
        <fullName evidence="3">Tetratricopeptide repeat protein</fullName>
    </recommendedName>
</protein>
<dbReference type="InterPro" id="IPR011990">
    <property type="entry name" value="TPR-like_helical_dom_sf"/>
</dbReference>
<dbReference type="HOGENOM" id="CLU_1330183_0_0_7"/>
<accession>I4C3R8</accession>
<dbReference type="Proteomes" id="UP000006055">
    <property type="component" value="Chromosome"/>
</dbReference>
<evidence type="ECO:0000313" key="1">
    <source>
        <dbReference type="EMBL" id="AFM24209.1"/>
    </source>
</evidence>
<dbReference type="Gene3D" id="1.25.40.10">
    <property type="entry name" value="Tetratricopeptide repeat domain"/>
    <property type="match status" value="1"/>
</dbReference>
<evidence type="ECO:0000313" key="2">
    <source>
        <dbReference type="Proteomes" id="UP000006055"/>
    </source>
</evidence>
<proteinExistence type="predicted"/>
<gene>
    <name evidence="1" type="ordered locus">Desti_1497</name>
</gene>
<dbReference type="AlphaFoldDB" id="I4C3R8"/>
<dbReference type="KEGG" id="dti:Desti_1497"/>
<dbReference type="EMBL" id="CP003360">
    <property type="protein sequence ID" value="AFM24209.1"/>
    <property type="molecule type" value="Genomic_DNA"/>
</dbReference>
<sequence length="206" mass="22582">MSIPMIEIHSSAPEFSLVAKGRESLEQGDLASAVEFYEKVFDPEALDETEARSMLIEARSHLSRKHLVEALESFEEALLMGTEVQRRQALDGILSVGELMSRLGSLTPQVKSSLEEASALDPGVRHKIDIVPGEENIVLISNTVLDRLPGHLSKSPRISRLPQHLIDQKLSISNAKCVAYADEEDVRFIAELAKSVASLTDPAPES</sequence>
<organism evidence="1 2">
    <name type="scientific">Desulfomonile tiedjei (strain ATCC 49306 / DSM 6799 / DCB-1)</name>
    <dbReference type="NCBI Taxonomy" id="706587"/>
    <lineage>
        <taxon>Bacteria</taxon>
        <taxon>Pseudomonadati</taxon>
        <taxon>Thermodesulfobacteriota</taxon>
        <taxon>Desulfomonilia</taxon>
        <taxon>Desulfomonilales</taxon>
        <taxon>Desulfomonilaceae</taxon>
        <taxon>Desulfomonile</taxon>
    </lineage>
</organism>
<dbReference type="SUPFAM" id="SSF48452">
    <property type="entry name" value="TPR-like"/>
    <property type="match status" value="1"/>
</dbReference>
<keyword evidence="2" id="KW-1185">Reference proteome</keyword>
<name>I4C3R8_DESTA</name>
<evidence type="ECO:0008006" key="3">
    <source>
        <dbReference type="Google" id="ProtNLM"/>
    </source>
</evidence>
<dbReference type="eggNOG" id="COG0457">
    <property type="taxonomic scope" value="Bacteria"/>
</dbReference>
<reference evidence="2" key="1">
    <citation type="submission" date="2012-06" db="EMBL/GenBank/DDBJ databases">
        <title>Complete sequence of chromosome of Desulfomonile tiedjei DSM 6799.</title>
        <authorList>
            <person name="Lucas S."/>
            <person name="Copeland A."/>
            <person name="Lapidus A."/>
            <person name="Glavina del Rio T."/>
            <person name="Dalin E."/>
            <person name="Tice H."/>
            <person name="Bruce D."/>
            <person name="Goodwin L."/>
            <person name="Pitluck S."/>
            <person name="Peters L."/>
            <person name="Ovchinnikova G."/>
            <person name="Zeytun A."/>
            <person name="Lu M."/>
            <person name="Kyrpides N."/>
            <person name="Mavromatis K."/>
            <person name="Ivanova N."/>
            <person name="Brettin T."/>
            <person name="Detter J.C."/>
            <person name="Han C."/>
            <person name="Larimer F."/>
            <person name="Land M."/>
            <person name="Hauser L."/>
            <person name="Markowitz V."/>
            <person name="Cheng J.-F."/>
            <person name="Hugenholtz P."/>
            <person name="Woyke T."/>
            <person name="Wu D."/>
            <person name="Spring S."/>
            <person name="Schroeder M."/>
            <person name="Brambilla E."/>
            <person name="Klenk H.-P."/>
            <person name="Eisen J.A."/>
        </authorList>
    </citation>
    <scope>NUCLEOTIDE SEQUENCE [LARGE SCALE GENOMIC DNA]</scope>
    <source>
        <strain evidence="2">ATCC 49306 / DSM 6799 / DCB-1</strain>
    </source>
</reference>